<name>A0AA46S5L0_9GAMM</name>
<organism evidence="2 3">
    <name type="scientific">Acinetobacter ursingii</name>
    <dbReference type="NCBI Taxonomy" id="108980"/>
    <lineage>
        <taxon>Bacteria</taxon>
        <taxon>Pseudomonadati</taxon>
        <taxon>Pseudomonadota</taxon>
        <taxon>Gammaproteobacteria</taxon>
        <taxon>Moraxellales</taxon>
        <taxon>Moraxellaceae</taxon>
        <taxon>Acinetobacter</taxon>
    </lineage>
</organism>
<evidence type="ECO:0000313" key="2">
    <source>
        <dbReference type="EMBL" id="UYF72780.1"/>
    </source>
</evidence>
<reference evidence="2" key="1">
    <citation type="journal article" date="2022" name="J Glob Antimicrob Resist">
        <title>Comparative analysis of IMP-4- and OXA-58-containing plasmids of three carbapenemase-producing Acinetobacter ursingii strains in the Netherlands.</title>
        <authorList>
            <person name="Hendrickx A.P.A."/>
            <person name="Schade R.P."/>
            <person name="Landman F."/>
            <person name="Bosch T."/>
            <person name="Schouls L.M."/>
            <person name="van Dijk K."/>
        </authorList>
    </citation>
    <scope>NUCLEOTIDE SEQUENCE</scope>
    <source>
        <strain evidence="2">RIVM_C010559</strain>
    </source>
</reference>
<proteinExistence type="predicted"/>
<protein>
    <submittedName>
        <fullName evidence="2">Methyl-coenzyme M reductase</fullName>
    </submittedName>
</protein>
<keyword evidence="1" id="KW-0175">Coiled coil</keyword>
<gene>
    <name evidence="2" type="ORF">LSO60_05835</name>
</gene>
<feature type="coiled-coil region" evidence="1">
    <location>
        <begin position="34"/>
        <end position="82"/>
    </location>
</feature>
<dbReference type="AlphaFoldDB" id="A0AA46S5L0"/>
<evidence type="ECO:0000256" key="1">
    <source>
        <dbReference type="SAM" id="Coils"/>
    </source>
</evidence>
<accession>A0AA46S5L0</accession>
<evidence type="ECO:0000313" key="3">
    <source>
        <dbReference type="Proteomes" id="UP001164064"/>
    </source>
</evidence>
<dbReference type="Proteomes" id="UP001164064">
    <property type="component" value="Chromosome"/>
</dbReference>
<dbReference type="EMBL" id="CP089051">
    <property type="protein sequence ID" value="UYF72780.1"/>
    <property type="molecule type" value="Genomic_DNA"/>
</dbReference>
<dbReference type="RefSeq" id="WP_263513095.1">
    <property type="nucleotide sequence ID" value="NZ_CP089051.1"/>
</dbReference>
<sequence>MARIPMGNFGNAMPQVERIQMPENQSGQMIANSLQNAGNTISQIAQKRDEEQRQQEITNKNIELYQNKLQTQEAQLKLDESLTTDFSDKVADIKNRVGNGDINAQQADEELKTWSADKFSQLKTELPGHSQQELQQYWDSNVNRQRGSFFPLQLKATEQKGVVLSDRYFDVATRMGREDGKNYLLQNLSTLPLSQAQKENLALKYESTRDIIEVNKSITDAVAANDISALEQTATGLKDKKYLDGTTVQKYQTEITSKISALQQKQQVNENKRLNEAEKVLNDFKQNVLTGQNLDLSYQNNVETAVKGTALEGEYEFYKKQSSDFIRFSKLSTNQQLAEINQRKVKQKESSSADPVAENKILSTYQSIYDAKLKTNKENPTQALREKGIQLPEINAAEIKVNPAQFVQNVVTIGSYQVAQQNTDSNATVKPIPEESLPDAKKAWSEAGVSQKIDLIGNLISQSKGIKGGEKIWGAALGQLSNGDRAYIMAGVARMKNFRSSAGLDVALAIVAGKQALKNKQMIQPKDDILKQKFNDYVGQSVSGVTANLTFEAYKSIYAYLTETRGQQHKDADDYNKDIGNTALSLATGGTYTQDGDFKDYTNHGIKDWKVSKPYGMSDSRFESLVLKGYLEISKKTGRSVNDLKNFRLKRRDEPDENGNLVYLLKNERGVTQAQFSMQGVTK</sequence>